<evidence type="ECO:0000256" key="1">
    <source>
        <dbReference type="ARBA" id="ARBA00006479"/>
    </source>
</evidence>
<organism evidence="10 11">
    <name type="scientific">Jiangella rhizosphaerae</name>
    <dbReference type="NCBI Taxonomy" id="2293569"/>
    <lineage>
        <taxon>Bacteria</taxon>
        <taxon>Bacillati</taxon>
        <taxon>Actinomycetota</taxon>
        <taxon>Actinomycetes</taxon>
        <taxon>Jiangellales</taxon>
        <taxon>Jiangellaceae</taxon>
        <taxon>Jiangella</taxon>
    </lineage>
</organism>
<dbReference type="NCBIfam" id="TIGR00744">
    <property type="entry name" value="ROK_glcA_fam"/>
    <property type="match status" value="1"/>
</dbReference>
<keyword evidence="11" id="KW-1185">Reference proteome</keyword>
<feature type="region of interest" description="Disordered" evidence="9">
    <location>
        <begin position="351"/>
        <end position="389"/>
    </location>
</feature>
<evidence type="ECO:0000313" key="10">
    <source>
        <dbReference type="EMBL" id="RIQ37841.1"/>
    </source>
</evidence>
<dbReference type="EC" id="2.7.1.2" evidence="2"/>
<dbReference type="AlphaFoldDB" id="A0A418KXB2"/>
<evidence type="ECO:0000256" key="5">
    <source>
        <dbReference type="ARBA" id="ARBA00022741"/>
    </source>
</evidence>
<keyword evidence="5" id="KW-0547">Nucleotide-binding</keyword>
<evidence type="ECO:0000256" key="7">
    <source>
        <dbReference type="ARBA" id="ARBA00022840"/>
    </source>
</evidence>
<dbReference type="InterPro" id="IPR043129">
    <property type="entry name" value="ATPase_NBD"/>
</dbReference>
<dbReference type="SUPFAM" id="SSF53067">
    <property type="entry name" value="Actin-like ATPase domain"/>
    <property type="match status" value="1"/>
</dbReference>
<evidence type="ECO:0000256" key="8">
    <source>
        <dbReference type="ARBA" id="ARBA00032386"/>
    </source>
</evidence>
<evidence type="ECO:0000256" key="9">
    <source>
        <dbReference type="SAM" id="MobiDB-lite"/>
    </source>
</evidence>
<comment type="similarity">
    <text evidence="1">Belongs to the ROK (NagC/XylR) family.</text>
</comment>
<dbReference type="GO" id="GO:0005524">
    <property type="term" value="F:ATP binding"/>
    <property type="evidence" value="ECO:0007669"/>
    <property type="project" value="UniProtKB-KW"/>
</dbReference>
<name>A0A418KXB2_9ACTN</name>
<dbReference type="Proteomes" id="UP000284057">
    <property type="component" value="Unassembled WGS sequence"/>
</dbReference>
<dbReference type="EMBL" id="QUAL01000001">
    <property type="protein sequence ID" value="RIQ37841.1"/>
    <property type="molecule type" value="Genomic_DNA"/>
</dbReference>
<evidence type="ECO:0000256" key="2">
    <source>
        <dbReference type="ARBA" id="ARBA00012323"/>
    </source>
</evidence>
<dbReference type="InterPro" id="IPR049874">
    <property type="entry name" value="ROK_cs"/>
</dbReference>
<dbReference type="InterPro" id="IPR004654">
    <property type="entry name" value="ROK_glcA"/>
</dbReference>
<dbReference type="GO" id="GO:0006096">
    <property type="term" value="P:glycolytic process"/>
    <property type="evidence" value="ECO:0007669"/>
    <property type="project" value="InterPro"/>
</dbReference>
<gene>
    <name evidence="10" type="ORF">DY240_00025</name>
</gene>
<dbReference type="PANTHER" id="PTHR18964">
    <property type="entry name" value="ROK (REPRESSOR, ORF, KINASE) FAMILY"/>
    <property type="match status" value="1"/>
</dbReference>
<dbReference type="PROSITE" id="PS01125">
    <property type="entry name" value="ROK"/>
    <property type="match status" value="1"/>
</dbReference>
<evidence type="ECO:0000256" key="4">
    <source>
        <dbReference type="ARBA" id="ARBA00022679"/>
    </source>
</evidence>
<evidence type="ECO:0000313" key="11">
    <source>
        <dbReference type="Proteomes" id="UP000284057"/>
    </source>
</evidence>
<proteinExistence type="inferred from homology"/>
<accession>A0A418KXB2</accession>
<evidence type="ECO:0000256" key="6">
    <source>
        <dbReference type="ARBA" id="ARBA00022777"/>
    </source>
</evidence>
<sequence length="389" mass="41125">MSPTRTRVARLALRPTIGIDIGGTKVAAGVVDPEGTIIERTRRETPSKSKSPRVVEDTIADVVAELGARHHVLAVGIGAAGFVDGTQSSVLFAPHLAWRNEPLRDAVQRRIGLPVVVDNDANAALWAECRFGAAQGESHVVCVNLGTGIGGGVVLDGVLHRGRFGVAGEFGHMVVVPGGHRCECGNRGCWEQYASGNVLVREARELVLNGSPVAYRIAETCQGDPSRITGPMISALAAQGDPAALELLEDIGHWLGVGLANLAAAFDPGLFVIGGGVSDVGDLLLDPARTTLRRTLTGRGFRPEAKVVRAALGNDAGLIGAADLARRERARRRRDRAKLVTTRLLLPRRRELTGNGTPIRRSARRTGGTGTAIEPAGRRANGTWRRSAP</sequence>
<keyword evidence="4" id="KW-0808">Transferase</keyword>
<protein>
    <recommendedName>
        <fullName evidence="3">Glucokinase</fullName>
        <ecNumber evidence="2">2.7.1.2</ecNumber>
    </recommendedName>
    <alternativeName>
        <fullName evidence="8">Glucose kinase</fullName>
    </alternativeName>
</protein>
<comment type="caution">
    <text evidence="10">The sequence shown here is derived from an EMBL/GenBank/DDBJ whole genome shotgun (WGS) entry which is preliminary data.</text>
</comment>
<dbReference type="OrthoDB" id="9810372at2"/>
<dbReference type="GO" id="GO:0004340">
    <property type="term" value="F:glucokinase activity"/>
    <property type="evidence" value="ECO:0007669"/>
    <property type="project" value="UniProtKB-EC"/>
</dbReference>
<dbReference type="CDD" id="cd24061">
    <property type="entry name" value="ASKHA_NBD_ROK_SgGLK-like"/>
    <property type="match status" value="1"/>
</dbReference>
<dbReference type="PANTHER" id="PTHR18964:SF173">
    <property type="entry name" value="GLUCOKINASE"/>
    <property type="match status" value="1"/>
</dbReference>
<dbReference type="Gene3D" id="3.30.420.40">
    <property type="match status" value="2"/>
</dbReference>
<dbReference type="GO" id="GO:0005737">
    <property type="term" value="C:cytoplasm"/>
    <property type="evidence" value="ECO:0007669"/>
    <property type="project" value="InterPro"/>
</dbReference>
<dbReference type="RefSeq" id="WP_119657930.1">
    <property type="nucleotide sequence ID" value="NZ_QUAL01000001.1"/>
</dbReference>
<evidence type="ECO:0000256" key="3">
    <source>
        <dbReference type="ARBA" id="ARBA00014701"/>
    </source>
</evidence>
<keyword evidence="7" id="KW-0067">ATP-binding</keyword>
<reference evidence="10 11" key="1">
    <citation type="submission" date="2018-09" db="EMBL/GenBank/DDBJ databases">
        <title>Isolation, diversity and antifungal activity of actinobacteria from wheat.</title>
        <authorList>
            <person name="Han C."/>
        </authorList>
    </citation>
    <scope>NUCLEOTIDE SEQUENCE [LARGE SCALE GENOMIC DNA]</scope>
    <source>
        <strain evidence="10 11">NEAU-YY265</strain>
    </source>
</reference>
<dbReference type="InterPro" id="IPR000600">
    <property type="entry name" value="ROK"/>
</dbReference>
<keyword evidence="6" id="KW-0418">Kinase</keyword>
<dbReference type="Pfam" id="PF00480">
    <property type="entry name" value="ROK"/>
    <property type="match status" value="1"/>
</dbReference>